<dbReference type="WBParaSite" id="ACAC_0001286701-mRNA-1">
    <property type="protein sequence ID" value="ACAC_0001286701-mRNA-1"/>
    <property type="gene ID" value="ACAC_0001286701"/>
</dbReference>
<sequence length="226" mass="25426">MVFEFLKEINVSNRRESQLAVSPPPTGAISVLSNMLDSVFGEIGGMMAKGKAIQMKMRANKVVPFASKVQPRHLELEPLCCLSSCLVRGGCTAVVAFEVFYVLATLLIVIGSMSVGGFKLWMPLPQTFNPWFRHHLFYYFIIVYDMVLVRVHYPFCYVSLLVNLGFLVFSVWTLSSSGPYTWTPTNCLLVLCFAMQIPLQIWAITVVKSCQDFFSLIHVFITMAEA</sequence>
<accession>A0A0K0DMF5</accession>
<feature type="transmembrane region" description="Helical" evidence="1">
    <location>
        <begin position="188"/>
        <end position="207"/>
    </location>
</feature>
<feature type="transmembrane region" description="Helical" evidence="1">
    <location>
        <begin position="93"/>
        <end position="116"/>
    </location>
</feature>
<evidence type="ECO:0000313" key="3">
    <source>
        <dbReference type="WBParaSite" id="ACAC_0001286701-mRNA-1"/>
    </source>
</evidence>
<name>A0A0K0DMF5_ANGCA</name>
<proteinExistence type="predicted"/>
<evidence type="ECO:0000256" key="1">
    <source>
        <dbReference type="SAM" id="Phobius"/>
    </source>
</evidence>
<keyword evidence="2" id="KW-1185">Reference proteome</keyword>
<dbReference type="AlphaFoldDB" id="A0A0K0DMF5"/>
<keyword evidence="1" id="KW-1133">Transmembrane helix</keyword>
<feature type="transmembrane region" description="Helical" evidence="1">
    <location>
        <begin position="160"/>
        <end position="182"/>
    </location>
</feature>
<organism evidence="2 3">
    <name type="scientific">Angiostrongylus cantonensis</name>
    <name type="common">Rat lungworm</name>
    <dbReference type="NCBI Taxonomy" id="6313"/>
    <lineage>
        <taxon>Eukaryota</taxon>
        <taxon>Metazoa</taxon>
        <taxon>Ecdysozoa</taxon>
        <taxon>Nematoda</taxon>
        <taxon>Chromadorea</taxon>
        <taxon>Rhabditida</taxon>
        <taxon>Rhabditina</taxon>
        <taxon>Rhabditomorpha</taxon>
        <taxon>Strongyloidea</taxon>
        <taxon>Metastrongylidae</taxon>
        <taxon>Angiostrongylus</taxon>
    </lineage>
</organism>
<feature type="transmembrane region" description="Helical" evidence="1">
    <location>
        <begin position="136"/>
        <end position="153"/>
    </location>
</feature>
<dbReference type="Proteomes" id="UP000035642">
    <property type="component" value="Unassembled WGS sequence"/>
</dbReference>
<keyword evidence="1" id="KW-0812">Transmembrane</keyword>
<reference evidence="2" key="1">
    <citation type="submission" date="2012-09" db="EMBL/GenBank/DDBJ databases">
        <authorList>
            <person name="Martin A.A."/>
        </authorList>
    </citation>
    <scope>NUCLEOTIDE SEQUENCE</scope>
</reference>
<protein>
    <submittedName>
        <fullName evidence="3">Glycerophosphocholine acyltransferase 1</fullName>
    </submittedName>
</protein>
<evidence type="ECO:0000313" key="2">
    <source>
        <dbReference type="Proteomes" id="UP000035642"/>
    </source>
</evidence>
<reference evidence="3" key="2">
    <citation type="submission" date="2017-02" db="UniProtKB">
        <authorList>
            <consortium name="WormBaseParasite"/>
        </authorList>
    </citation>
    <scope>IDENTIFICATION</scope>
</reference>
<keyword evidence="1" id="KW-0472">Membrane</keyword>